<dbReference type="Proteomes" id="UP001304300">
    <property type="component" value="Chromosome"/>
</dbReference>
<accession>A0AAQ3LGF6</accession>
<feature type="domain" description="DUF1854" evidence="1">
    <location>
        <begin position="23"/>
        <end position="151"/>
    </location>
</feature>
<evidence type="ECO:0000313" key="2">
    <source>
        <dbReference type="EMBL" id="WOO43363.1"/>
    </source>
</evidence>
<keyword evidence="3" id="KW-1185">Reference proteome</keyword>
<gene>
    <name evidence="2" type="ORF">RZN69_09710</name>
</gene>
<protein>
    <submittedName>
        <fullName evidence="2">DUF1854 domain-containing protein</fullName>
    </submittedName>
</protein>
<evidence type="ECO:0000313" key="3">
    <source>
        <dbReference type="Proteomes" id="UP001304300"/>
    </source>
</evidence>
<organism evidence="2 3">
    <name type="scientific">Rubellicoccus peritrichatus</name>
    <dbReference type="NCBI Taxonomy" id="3080537"/>
    <lineage>
        <taxon>Bacteria</taxon>
        <taxon>Pseudomonadati</taxon>
        <taxon>Verrucomicrobiota</taxon>
        <taxon>Opitutia</taxon>
        <taxon>Puniceicoccales</taxon>
        <taxon>Cerasicoccaceae</taxon>
        <taxon>Rubellicoccus</taxon>
    </lineage>
</organism>
<dbReference type="AlphaFoldDB" id="A0AAQ3LGF6"/>
<dbReference type="EMBL" id="CP136920">
    <property type="protein sequence ID" value="WOO43363.1"/>
    <property type="molecule type" value="Genomic_DNA"/>
</dbReference>
<sequence>MDQTISLYRDAWGQLMMEQEGKHSHVFLKPCFPWSEPERHLSLRDKEGVELAVVENLNDLDEESREAANAELKQARFCFEITGIESVERDFELRVWKVRTSEGPRRFLTHLDTWPLKLPGGVLILRDLAGDLYRVSDPDKLDKKSGKLFWAFRD</sequence>
<dbReference type="KEGG" id="puo:RZN69_09710"/>
<dbReference type="InterPro" id="IPR015005">
    <property type="entry name" value="DUF1854"/>
</dbReference>
<evidence type="ECO:0000259" key="1">
    <source>
        <dbReference type="Pfam" id="PF08909"/>
    </source>
</evidence>
<dbReference type="RefSeq" id="WP_317835912.1">
    <property type="nucleotide sequence ID" value="NZ_CP136920.1"/>
</dbReference>
<proteinExistence type="predicted"/>
<reference evidence="2 3" key="1">
    <citation type="submission" date="2023-10" db="EMBL/GenBank/DDBJ databases">
        <title>Rubellicoccus peritrichatus gen. nov., sp. nov., isolated from an algae of coral reef tank.</title>
        <authorList>
            <person name="Luo J."/>
        </authorList>
    </citation>
    <scope>NUCLEOTIDE SEQUENCE [LARGE SCALE GENOMIC DNA]</scope>
    <source>
        <strain evidence="2 3">CR14</strain>
    </source>
</reference>
<dbReference type="Pfam" id="PF08909">
    <property type="entry name" value="DUF1854"/>
    <property type="match status" value="1"/>
</dbReference>
<name>A0AAQ3LGF6_9BACT</name>